<dbReference type="OrthoDB" id="4272829at2759"/>
<protein>
    <submittedName>
        <fullName evidence="9">Fungal-specific transcription factor domain-containing protein</fullName>
    </submittedName>
</protein>
<dbReference type="GO" id="GO:0043565">
    <property type="term" value="F:sequence-specific DNA binding"/>
    <property type="evidence" value="ECO:0007669"/>
    <property type="project" value="TreeGrafter"/>
</dbReference>
<dbReference type="Gene3D" id="4.10.240.10">
    <property type="entry name" value="Zn(2)-C6 fungal-type DNA-binding domain"/>
    <property type="match status" value="1"/>
</dbReference>
<accession>A0A9W9SCI6</accession>
<dbReference type="InterPro" id="IPR001138">
    <property type="entry name" value="Zn2Cys6_DnaBD"/>
</dbReference>
<dbReference type="PROSITE" id="PS00463">
    <property type="entry name" value="ZN2_CY6_FUNGAL_1"/>
    <property type="match status" value="1"/>
</dbReference>
<dbReference type="Pfam" id="PF00172">
    <property type="entry name" value="Zn_clus"/>
    <property type="match status" value="1"/>
</dbReference>
<keyword evidence="5" id="KW-0804">Transcription</keyword>
<keyword evidence="4" id="KW-0238">DNA-binding</keyword>
<organism evidence="9 10">
    <name type="scientific">Penicillium cosmopolitanum</name>
    <dbReference type="NCBI Taxonomy" id="1131564"/>
    <lineage>
        <taxon>Eukaryota</taxon>
        <taxon>Fungi</taxon>
        <taxon>Dikarya</taxon>
        <taxon>Ascomycota</taxon>
        <taxon>Pezizomycotina</taxon>
        <taxon>Eurotiomycetes</taxon>
        <taxon>Eurotiomycetidae</taxon>
        <taxon>Eurotiales</taxon>
        <taxon>Aspergillaceae</taxon>
        <taxon>Penicillium</taxon>
    </lineage>
</organism>
<gene>
    <name evidence="9" type="ORF">N7509_013014</name>
</gene>
<dbReference type="SMART" id="SM00066">
    <property type="entry name" value="GAL4"/>
    <property type="match status" value="1"/>
</dbReference>
<evidence type="ECO:0000259" key="8">
    <source>
        <dbReference type="PROSITE" id="PS50048"/>
    </source>
</evidence>
<dbReference type="CDD" id="cd12148">
    <property type="entry name" value="fungal_TF_MHR"/>
    <property type="match status" value="1"/>
</dbReference>
<evidence type="ECO:0000256" key="5">
    <source>
        <dbReference type="ARBA" id="ARBA00023163"/>
    </source>
</evidence>
<evidence type="ECO:0000256" key="4">
    <source>
        <dbReference type="ARBA" id="ARBA00023125"/>
    </source>
</evidence>
<dbReference type="InterPro" id="IPR007219">
    <property type="entry name" value="XnlR_reg_dom"/>
</dbReference>
<dbReference type="AlphaFoldDB" id="A0A9W9SCI6"/>
<dbReference type="GO" id="GO:0008270">
    <property type="term" value="F:zinc ion binding"/>
    <property type="evidence" value="ECO:0007669"/>
    <property type="project" value="InterPro"/>
</dbReference>
<dbReference type="GO" id="GO:0000981">
    <property type="term" value="F:DNA-binding transcription factor activity, RNA polymerase II-specific"/>
    <property type="evidence" value="ECO:0007669"/>
    <property type="project" value="InterPro"/>
</dbReference>
<evidence type="ECO:0000256" key="6">
    <source>
        <dbReference type="ARBA" id="ARBA00023242"/>
    </source>
</evidence>
<dbReference type="GO" id="GO:0006351">
    <property type="term" value="P:DNA-templated transcription"/>
    <property type="evidence" value="ECO:0007669"/>
    <property type="project" value="InterPro"/>
</dbReference>
<dbReference type="SUPFAM" id="SSF57701">
    <property type="entry name" value="Zn2/Cys6 DNA-binding domain"/>
    <property type="match status" value="1"/>
</dbReference>
<dbReference type="PANTHER" id="PTHR47540:SF6">
    <property type="entry name" value="ZN(II)2CYS6 TRANSCRIPTION FACTOR (EUROFUNG)"/>
    <property type="match status" value="1"/>
</dbReference>
<dbReference type="Proteomes" id="UP001147747">
    <property type="component" value="Unassembled WGS sequence"/>
</dbReference>
<comment type="subcellular location">
    <subcellularLocation>
        <location evidence="1">Nucleus</location>
    </subcellularLocation>
</comment>
<dbReference type="GO" id="GO:0005634">
    <property type="term" value="C:nucleus"/>
    <property type="evidence" value="ECO:0007669"/>
    <property type="project" value="UniProtKB-SubCell"/>
</dbReference>
<comment type="caution">
    <text evidence="9">The sequence shown here is derived from an EMBL/GenBank/DDBJ whole genome shotgun (WGS) entry which is preliminary data.</text>
</comment>
<keyword evidence="2" id="KW-0479">Metal-binding</keyword>
<evidence type="ECO:0000256" key="1">
    <source>
        <dbReference type="ARBA" id="ARBA00004123"/>
    </source>
</evidence>
<feature type="coiled-coil region" evidence="7">
    <location>
        <begin position="52"/>
        <end position="79"/>
    </location>
</feature>
<dbReference type="SMART" id="SM00906">
    <property type="entry name" value="Fungal_trans"/>
    <property type="match status" value="1"/>
</dbReference>
<sequence length="687" mass="76679">MGQSSKIRTPQRVVNACVRCRHHKIKCSGSSPCTHCQRRKASCVFAGEEPKVQITKRRLSELKQRTYELEKENLALQERLKGKQNAANIHEPTRSGACVDHEYPDFSFSTPGSTSDTQVGVESPEIQNSLSTGPAEFIRDITGDLHHLGHTSNWSLTMRLLQMTHQNLYNSPCPNGAHHVDSMTYDFGWNGIRHAIIPNIRGLPSLDHALFLIKATEFHTSPMFHLFDEKTFMAKLYWFYEDPVERVHLSGLWFIHLLVLLALGKAFHGSKGTGNTPPGADLFARAFMLLPDYCYLWKEPCIAGELLSSIALYLQSIDWRTSAHNMISQAQRILLVHGFHASIHPDLTDMAEQTRRRKIWWTVFILERRLSVLMGFPLGIRDQDILTPPPSIPESQSQAEAAIVHVKLSKAFGHIVDTIYHGSGALGSTFVKTAQGVLHDVANVASELGACLPLPGCDSMNGISRHTAYMNLFYHDCIILSTRPFLFNLVEKCIHPEVLNAPVPASIKGLIEICIESARKTAYILEEVMDQSLLDCFLPFHLESTVSAGLVITMALMINPAFVEVYSQTMQTLFRILDKMIDGGNLIAVDQKNELIELQNNRALLQPMNNSMTPDQGIATQITDDHIPYIDAGQNSGRSGPPSMDLGRDKSYIDPIFDMSPSQIMSVVDLLNTDDLIDWITLSNDGG</sequence>
<evidence type="ECO:0000313" key="10">
    <source>
        <dbReference type="Proteomes" id="UP001147747"/>
    </source>
</evidence>
<feature type="domain" description="Zn(2)-C6 fungal-type" evidence="8">
    <location>
        <begin position="16"/>
        <end position="45"/>
    </location>
</feature>
<dbReference type="Pfam" id="PF04082">
    <property type="entry name" value="Fungal_trans"/>
    <property type="match status" value="1"/>
</dbReference>
<keyword evidence="3" id="KW-0805">Transcription regulation</keyword>
<dbReference type="CDD" id="cd00067">
    <property type="entry name" value="GAL4"/>
    <property type="match status" value="1"/>
</dbReference>
<keyword evidence="6" id="KW-0539">Nucleus</keyword>
<dbReference type="InterPro" id="IPR051711">
    <property type="entry name" value="Stress_Response_Reg"/>
</dbReference>
<dbReference type="PROSITE" id="PS50048">
    <property type="entry name" value="ZN2_CY6_FUNGAL_2"/>
    <property type="match status" value="1"/>
</dbReference>
<evidence type="ECO:0000313" key="9">
    <source>
        <dbReference type="EMBL" id="KAJ5376128.1"/>
    </source>
</evidence>
<evidence type="ECO:0000256" key="3">
    <source>
        <dbReference type="ARBA" id="ARBA00023015"/>
    </source>
</evidence>
<name>A0A9W9SCI6_9EURO</name>
<dbReference type="InterPro" id="IPR036864">
    <property type="entry name" value="Zn2-C6_fun-type_DNA-bd_sf"/>
</dbReference>
<dbReference type="EMBL" id="JAPZBU010000012">
    <property type="protein sequence ID" value="KAJ5376128.1"/>
    <property type="molecule type" value="Genomic_DNA"/>
</dbReference>
<keyword evidence="10" id="KW-1185">Reference proteome</keyword>
<reference evidence="9" key="1">
    <citation type="submission" date="2022-12" db="EMBL/GenBank/DDBJ databases">
        <authorList>
            <person name="Petersen C."/>
        </authorList>
    </citation>
    <scope>NUCLEOTIDE SEQUENCE</scope>
    <source>
        <strain evidence="9">IBT 29677</strain>
    </source>
</reference>
<keyword evidence="7" id="KW-0175">Coiled coil</keyword>
<dbReference type="RefSeq" id="XP_056481158.1">
    <property type="nucleotide sequence ID" value="XM_056637651.1"/>
</dbReference>
<reference evidence="9" key="2">
    <citation type="journal article" date="2023" name="IMA Fungus">
        <title>Comparative genomic study of the Penicillium genus elucidates a diverse pangenome and 15 lateral gene transfer events.</title>
        <authorList>
            <person name="Petersen C."/>
            <person name="Sorensen T."/>
            <person name="Nielsen M.R."/>
            <person name="Sondergaard T.E."/>
            <person name="Sorensen J.L."/>
            <person name="Fitzpatrick D.A."/>
            <person name="Frisvad J.C."/>
            <person name="Nielsen K.L."/>
        </authorList>
    </citation>
    <scope>NUCLEOTIDE SEQUENCE</scope>
    <source>
        <strain evidence="9">IBT 29677</strain>
    </source>
</reference>
<dbReference type="PANTHER" id="PTHR47540">
    <property type="entry name" value="THIAMINE REPRESSIBLE GENES REGULATORY PROTEIN THI5"/>
    <property type="match status" value="1"/>
</dbReference>
<evidence type="ECO:0000256" key="7">
    <source>
        <dbReference type="SAM" id="Coils"/>
    </source>
</evidence>
<dbReference type="GeneID" id="81376631"/>
<proteinExistence type="predicted"/>
<dbReference type="GO" id="GO:0045944">
    <property type="term" value="P:positive regulation of transcription by RNA polymerase II"/>
    <property type="evidence" value="ECO:0007669"/>
    <property type="project" value="TreeGrafter"/>
</dbReference>
<evidence type="ECO:0000256" key="2">
    <source>
        <dbReference type="ARBA" id="ARBA00022723"/>
    </source>
</evidence>